<dbReference type="Pfam" id="PF00085">
    <property type="entry name" value="Thioredoxin"/>
    <property type="match status" value="1"/>
</dbReference>
<feature type="domain" description="Thioredoxin" evidence="1">
    <location>
        <begin position="60"/>
        <end position="178"/>
    </location>
</feature>
<proteinExistence type="predicted"/>
<evidence type="ECO:0000313" key="3">
    <source>
        <dbReference type="Proteomes" id="UP000228700"/>
    </source>
</evidence>
<dbReference type="AlphaFoldDB" id="A0A2M8LCU3"/>
<evidence type="ECO:0000259" key="1">
    <source>
        <dbReference type="PROSITE" id="PS51352"/>
    </source>
</evidence>
<accession>A0A2M8LCU3</accession>
<dbReference type="Gene3D" id="3.40.30.10">
    <property type="entry name" value="Glutaredoxin"/>
    <property type="match status" value="1"/>
</dbReference>
<dbReference type="InterPro" id="IPR036249">
    <property type="entry name" value="Thioredoxin-like_sf"/>
</dbReference>
<protein>
    <recommendedName>
        <fullName evidence="1">Thioredoxin domain-containing protein</fullName>
    </recommendedName>
</protein>
<dbReference type="EMBL" id="PFEQ01000001">
    <property type="protein sequence ID" value="PJE74433.1"/>
    <property type="molecule type" value="Genomic_DNA"/>
</dbReference>
<dbReference type="PROSITE" id="PS51352">
    <property type="entry name" value="THIOREDOXIN_2"/>
    <property type="match status" value="1"/>
</dbReference>
<name>A0A2M8LCU3_9BACT</name>
<dbReference type="CDD" id="cd02947">
    <property type="entry name" value="TRX_family"/>
    <property type="match status" value="1"/>
</dbReference>
<sequence>MNKVFGLIILVIIVVASLMFSQGKNDSQIMGSGDYMMEDNIDGTAMEGLDESVMMKKSLVLAGSSSLLLDFTRSDYEEAVASGKLVVLYFYANWCPLCKEEFPKMQSVFDALLRNNVVGFRVNYKDSDTDLDEIELAKQFGIAYQHTKIFIRDGKQILKSPESWDEVRYAAEIEKAIN</sequence>
<reference evidence="3" key="1">
    <citation type="submission" date="2017-09" db="EMBL/GenBank/DDBJ databases">
        <title>Depth-based differentiation of microbial function through sediment-hosted aquifers and enrichment of novel symbionts in the deep terrestrial subsurface.</title>
        <authorList>
            <person name="Probst A.J."/>
            <person name="Ladd B."/>
            <person name="Jarett J.K."/>
            <person name="Geller-Mcgrath D.E."/>
            <person name="Sieber C.M.K."/>
            <person name="Emerson J.B."/>
            <person name="Anantharaman K."/>
            <person name="Thomas B.C."/>
            <person name="Malmstrom R."/>
            <person name="Stieglmeier M."/>
            <person name="Klingl A."/>
            <person name="Woyke T."/>
            <person name="Ryan C.M."/>
            <person name="Banfield J.F."/>
        </authorList>
    </citation>
    <scope>NUCLEOTIDE SEQUENCE [LARGE SCALE GENOMIC DNA]</scope>
</reference>
<dbReference type="SUPFAM" id="SSF52833">
    <property type="entry name" value="Thioredoxin-like"/>
    <property type="match status" value="1"/>
</dbReference>
<gene>
    <name evidence="2" type="ORF">COV01_00130</name>
</gene>
<organism evidence="2 3">
    <name type="scientific">Candidatus Taylorbacteria bacterium CG10_big_fil_rev_8_21_14_0_10_41_48</name>
    <dbReference type="NCBI Taxonomy" id="1975024"/>
    <lineage>
        <taxon>Bacteria</taxon>
        <taxon>Candidatus Tayloriibacteriota</taxon>
    </lineage>
</organism>
<dbReference type="InterPro" id="IPR013766">
    <property type="entry name" value="Thioredoxin_domain"/>
</dbReference>
<evidence type="ECO:0000313" key="2">
    <source>
        <dbReference type="EMBL" id="PJE74433.1"/>
    </source>
</evidence>
<dbReference type="Proteomes" id="UP000228700">
    <property type="component" value="Unassembled WGS sequence"/>
</dbReference>
<comment type="caution">
    <text evidence="2">The sequence shown here is derived from an EMBL/GenBank/DDBJ whole genome shotgun (WGS) entry which is preliminary data.</text>
</comment>